<feature type="transmembrane region" description="Helical" evidence="1">
    <location>
        <begin position="73"/>
        <end position="92"/>
    </location>
</feature>
<gene>
    <name evidence="2" type="ORF">AWH48_16805</name>
</gene>
<comment type="caution">
    <text evidence="2">The sequence shown here is derived from an EMBL/GenBank/DDBJ whole genome shotgun (WGS) entry which is preliminary data.</text>
</comment>
<name>A0A177KZU4_9BACI</name>
<feature type="transmembrane region" description="Helical" evidence="1">
    <location>
        <begin position="287"/>
        <end position="305"/>
    </location>
</feature>
<evidence type="ECO:0000313" key="3">
    <source>
        <dbReference type="Proteomes" id="UP000077271"/>
    </source>
</evidence>
<evidence type="ECO:0000256" key="1">
    <source>
        <dbReference type="SAM" id="Phobius"/>
    </source>
</evidence>
<feature type="transmembrane region" description="Helical" evidence="1">
    <location>
        <begin position="6"/>
        <end position="24"/>
    </location>
</feature>
<dbReference type="EMBL" id="LQWZ01000007">
    <property type="protein sequence ID" value="OAH58657.1"/>
    <property type="molecule type" value="Genomic_DNA"/>
</dbReference>
<dbReference type="Proteomes" id="UP000077271">
    <property type="component" value="Unassembled WGS sequence"/>
</dbReference>
<organism evidence="2 3">
    <name type="scientific">Domibacillus aminovorans</name>
    <dbReference type="NCBI Taxonomy" id="29332"/>
    <lineage>
        <taxon>Bacteria</taxon>
        <taxon>Bacillati</taxon>
        <taxon>Bacillota</taxon>
        <taxon>Bacilli</taxon>
        <taxon>Bacillales</taxon>
        <taxon>Bacillaceae</taxon>
        <taxon>Domibacillus</taxon>
    </lineage>
</organism>
<keyword evidence="1" id="KW-1133">Transmembrane helix</keyword>
<keyword evidence="1" id="KW-0812">Transmembrane</keyword>
<keyword evidence="1" id="KW-0472">Membrane</keyword>
<protein>
    <recommendedName>
        <fullName evidence="4">Type II secretion system protein GspF domain-containing protein</fullName>
    </recommendedName>
</protein>
<dbReference type="OrthoDB" id="2079042at2"/>
<accession>A0A177KZU4</accession>
<evidence type="ECO:0000313" key="2">
    <source>
        <dbReference type="EMBL" id="OAH58657.1"/>
    </source>
</evidence>
<sequence>MWYETLIRQVLWGLLFTGIWFMFYEDFIRLFKEKFLSKRAKIEKKRAGPFISKIQQLLGIAFGQSSIGAAYRFIAILVSVSIITFTTLHASGASLNELLLWTLGTPVLIFAFVLYRIRAMQVKTSNEGKYMIDELLNNYRIHHKNISEAVDQTVIGLKNYPHVKSLMANVALEMKDYRNAEELREVVNRINYKINTKWAVLLSNLIYAAVYEGDDITEGLIDLSKDLAELDQVNEKNRQINLEGTIMICWFIPGIIIGGLIMILKYADFTLAKYIEYQFLNEIGFRMFFYSLIAVAISGLTFLNFRNEKNDF</sequence>
<feature type="transmembrane region" description="Helical" evidence="1">
    <location>
        <begin position="246"/>
        <end position="267"/>
    </location>
</feature>
<evidence type="ECO:0008006" key="4">
    <source>
        <dbReference type="Google" id="ProtNLM"/>
    </source>
</evidence>
<proteinExistence type="predicted"/>
<reference evidence="2 3" key="1">
    <citation type="submission" date="2016-01" db="EMBL/GenBank/DDBJ databases">
        <title>Investigation of taxonomic status of Bacillus aminovorans.</title>
        <authorList>
            <person name="Verma A."/>
            <person name="Pal Y."/>
            <person name="Krishnamurthi S."/>
        </authorList>
    </citation>
    <scope>NUCLEOTIDE SEQUENCE [LARGE SCALE GENOMIC DNA]</scope>
    <source>
        <strain evidence="2 3">DSM 4337</strain>
    </source>
</reference>
<dbReference type="AlphaFoldDB" id="A0A177KZU4"/>
<dbReference type="RefSeq" id="WP_063974496.1">
    <property type="nucleotide sequence ID" value="NZ_LQWZ01000007.1"/>
</dbReference>
<feature type="transmembrane region" description="Helical" evidence="1">
    <location>
        <begin position="98"/>
        <end position="117"/>
    </location>
</feature>